<comment type="catalytic activity">
    <reaction evidence="13">
        <text>L-isoleucine + 2-oxoglutarate = (S)-3-methyl-2-oxopentanoate + L-glutamate</text>
        <dbReference type="Rhea" id="RHEA:24801"/>
        <dbReference type="ChEBI" id="CHEBI:16810"/>
        <dbReference type="ChEBI" id="CHEBI:29985"/>
        <dbReference type="ChEBI" id="CHEBI:35146"/>
        <dbReference type="ChEBI" id="CHEBI:58045"/>
        <dbReference type="EC" id="2.6.1.42"/>
    </reaction>
</comment>
<comment type="pathway">
    <text evidence="4">Amino-acid biosynthesis; L-leucine biosynthesis; L-leucine from 3-methyl-2-oxobutanoate: step 4/4.</text>
</comment>
<keyword evidence="8" id="KW-0028">Amino-acid biosynthesis</keyword>
<evidence type="ECO:0000256" key="6">
    <source>
        <dbReference type="ARBA" id="ARBA00013053"/>
    </source>
</evidence>
<organism evidence="16">
    <name type="scientific">uncultured Eubacteriales bacterium</name>
    <dbReference type="NCBI Taxonomy" id="172733"/>
    <lineage>
        <taxon>Bacteria</taxon>
        <taxon>Bacillati</taxon>
        <taxon>Bacillota</taxon>
        <taxon>Clostridia</taxon>
        <taxon>Eubacteriales</taxon>
        <taxon>environmental samples</taxon>
    </lineage>
</organism>
<evidence type="ECO:0000256" key="13">
    <source>
        <dbReference type="ARBA" id="ARBA00048798"/>
    </source>
</evidence>
<evidence type="ECO:0000256" key="12">
    <source>
        <dbReference type="ARBA" id="ARBA00048212"/>
    </source>
</evidence>
<evidence type="ECO:0000256" key="14">
    <source>
        <dbReference type="ARBA" id="ARBA00049229"/>
    </source>
</evidence>
<evidence type="ECO:0000256" key="5">
    <source>
        <dbReference type="ARBA" id="ARBA00009320"/>
    </source>
</evidence>
<keyword evidence="7 16" id="KW-0032">Aminotransferase</keyword>
<dbReference type="GO" id="GO:0052655">
    <property type="term" value="F:L-valine-2-oxoglutarate transaminase activity"/>
    <property type="evidence" value="ECO:0007669"/>
    <property type="project" value="RHEA"/>
</dbReference>
<dbReference type="GO" id="GO:0052654">
    <property type="term" value="F:L-leucine-2-oxoglutarate transaminase activity"/>
    <property type="evidence" value="ECO:0007669"/>
    <property type="project" value="RHEA"/>
</dbReference>
<dbReference type="InterPro" id="IPR001544">
    <property type="entry name" value="Aminotrans_IV"/>
</dbReference>
<dbReference type="PIRSF" id="PIRSF006468">
    <property type="entry name" value="BCAT1"/>
    <property type="match status" value="1"/>
</dbReference>
<dbReference type="NCBIfam" id="NF009897">
    <property type="entry name" value="PRK13357.1"/>
    <property type="match status" value="1"/>
</dbReference>
<dbReference type="PANTHER" id="PTHR11825">
    <property type="entry name" value="SUBGROUP IIII AMINOTRANSFERASE"/>
    <property type="match status" value="1"/>
</dbReference>
<dbReference type="Pfam" id="PF01063">
    <property type="entry name" value="Aminotran_4"/>
    <property type="match status" value="1"/>
</dbReference>
<dbReference type="NCBIfam" id="TIGR01123">
    <property type="entry name" value="ilvE_II"/>
    <property type="match status" value="1"/>
</dbReference>
<dbReference type="InterPro" id="IPR036038">
    <property type="entry name" value="Aminotransferase-like"/>
</dbReference>
<dbReference type="EC" id="2.6.1.42" evidence="6"/>
<dbReference type="PANTHER" id="PTHR11825:SF44">
    <property type="entry name" value="BRANCHED-CHAIN-AMINO-ACID AMINOTRANSFERASE"/>
    <property type="match status" value="1"/>
</dbReference>
<feature type="modified residue" description="N6-(pyridoxal phosphate)lysine" evidence="15">
    <location>
        <position position="195"/>
    </location>
</feature>
<sequence>MQEFPITKAKTLKPKPDPKTLVFGRSFTDYMFLMNYDEGQGWHSGRIVPYGPLPLEPSAMVFHYAQEVFEGMKAYRTPDGGVQLFRPMDNVRRLNTSCERLCIPQLPENVALAGIQALVKQEADWVPSEPDTSLYIRPFVIATDAGLGVHASHSYLFCVICCPVGAYYKEGLNPVRIYVESEDVRAVQGGTGYTKCGGNYAASIRAGARAEDKGYAQVLWLDGVHRKYIEEVGSMNVMFKLDGKIVTPALTGSVLPGITRRSCLELLRDWGYAVEERLISAQELFDAADAGKLEEAWGTGTAAVISPIGEMGWEARNVQVCGGAIGSLTQKLYNTLTGIQWGTEPDPYGWTVKMV</sequence>
<dbReference type="EMBL" id="FLUN01000001">
    <property type="protein sequence ID" value="SBW11633.1"/>
    <property type="molecule type" value="Genomic_DNA"/>
</dbReference>
<dbReference type="Gene3D" id="3.20.10.10">
    <property type="entry name" value="D-amino Acid Aminotransferase, subunit A, domain 2"/>
    <property type="match status" value="1"/>
</dbReference>
<evidence type="ECO:0000256" key="9">
    <source>
        <dbReference type="ARBA" id="ARBA00022679"/>
    </source>
</evidence>
<dbReference type="SUPFAM" id="SSF56752">
    <property type="entry name" value="D-aminoacid aminotransferase-like PLP-dependent enzymes"/>
    <property type="match status" value="1"/>
</dbReference>
<evidence type="ECO:0000256" key="4">
    <source>
        <dbReference type="ARBA" id="ARBA00005072"/>
    </source>
</evidence>
<dbReference type="InterPro" id="IPR033939">
    <property type="entry name" value="BCAT_family"/>
</dbReference>
<dbReference type="InterPro" id="IPR043131">
    <property type="entry name" value="BCAT-like_N"/>
</dbReference>
<evidence type="ECO:0000256" key="3">
    <source>
        <dbReference type="ARBA" id="ARBA00004931"/>
    </source>
</evidence>
<dbReference type="AlphaFoldDB" id="A0A212KIU9"/>
<comment type="catalytic activity">
    <reaction evidence="12">
        <text>L-valine + 2-oxoglutarate = 3-methyl-2-oxobutanoate + L-glutamate</text>
        <dbReference type="Rhea" id="RHEA:24813"/>
        <dbReference type="ChEBI" id="CHEBI:11851"/>
        <dbReference type="ChEBI" id="CHEBI:16810"/>
        <dbReference type="ChEBI" id="CHEBI:29985"/>
        <dbReference type="ChEBI" id="CHEBI:57762"/>
        <dbReference type="EC" id="2.6.1.42"/>
    </reaction>
</comment>
<dbReference type="GO" id="GO:0009099">
    <property type="term" value="P:L-valine biosynthetic process"/>
    <property type="evidence" value="ECO:0007669"/>
    <property type="project" value="UniProtKB-UniPathway"/>
</dbReference>
<evidence type="ECO:0000256" key="11">
    <source>
        <dbReference type="ARBA" id="ARBA00023304"/>
    </source>
</evidence>
<evidence type="ECO:0000313" key="16">
    <source>
        <dbReference type="EMBL" id="SBW11633.1"/>
    </source>
</evidence>
<keyword evidence="11" id="KW-0100">Branched-chain amino acid biosynthesis</keyword>
<dbReference type="GO" id="GO:0052656">
    <property type="term" value="F:L-isoleucine-2-oxoglutarate transaminase activity"/>
    <property type="evidence" value="ECO:0007669"/>
    <property type="project" value="RHEA"/>
</dbReference>
<dbReference type="UniPathway" id="UPA00048">
    <property type="reaction ID" value="UER00073"/>
</dbReference>
<comment type="pathway">
    <text evidence="2">Amino-acid biosynthesis; L-isoleucine biosynthesis; L-isoleucine from 2-oxobutanoate: step 4/4.</text>
</comment>
<comment type="similarity">
    <text evidence="5">Belongs to the class-IV pyridoxal-phosphate-dependent aminotransferase family.</text>
</comment>
<proteinExistence type="inferred from homology"/>
<dbReference type="InterPro" id="IPR043132">
    <property type="entry name" value="BCAT-like_C"/>
</dbReference>
<comment type="pathway">
    <text evidence="3">Amino-acid biosynthesis; L-valine biosynthesis; L-valine from pyruvate: step 4/4.</text>
</comment>
<evidence type="ECO:0000256" key="10">
    <source>
        <dbReference type="ARBA" id="ARBA00022898"/>
    </source>
</evidence>
<evidence type="ECO:0000256" key="8">
    <source>
        <dbReference type="ARBA" id="ARBA00022605"/>
    </source>
</evidence>
<evidence type="ECO:0000256" key="7">
    <source>
        <dbReference type="ARBA" id="ARBA00022576"/>
    </source>
</evidence>
<name>A0A212KIU9_9FIRM</name>
<reference evidence="16" key="1">
    <citation type="submission" date="2016-04" db="EMBL/GenBank/DDBJ databases">
        <authorList>
            <person name="Evans L.H."/>
            <person name="Alamgir A."/>
            <person name="Owens N."/>
            <person name="Weber N.D."/>
            <person name="Virtaneva K."/>
            <person name="Barbian K."/>
            <person name="Babar A."/>
            <person name="Rosenke K."/>
        </authorList>
    </citation>
    <scope>NUCLEOTIDE SEQUENCE</scope>
    <source>
        <strain evidence="16">86</strain>
    </source>
</reference>
<dbReference type="UniPathway" id="UPA00047">
    <property type="reaction ID" value="UER00058"/>
</dbReference>
<keyword evidence="9 16" id="KW-0808">Transferase</keyword>
<dbReference type="CDD" id="cd01557">
    <property type="entry name" value="BCAT_beta_family"/>
    <property type="match status" value="1"/>
</dbReference>
<evidence type="ECO:0000256" key="2">
    <source>
        <dbReference type="ARBA" id="ARBA00004824"/>
    </source>
</evidence>
<dbReference type="InterPro" id="IPR005786">
    <property type="entry name" value="B_amino_transII"/>
</dbReference>
<dbReference type="UniPathway" id="UPA00049">
    <property type="reaction ID" value="UER00062"/>
</dbReference>
<dbReference type="GO" id="GO:0009098">
    <property type="term" value="P:L-leucine biosynthetic process"/>
    <property type="evidence" value="ECO:0007669"/>
    <property type="project" value="UniProtKB-UniPathway"/>
</dbReference>
<keyword evidence="10" id="KW-0663">Pyridoxal phosphate</keyword>
<evidence type="ECO:0000256" key="1">
    <source>
        <dbReference type="ARBA" id="ARBA00001933"/>
    </source>
</evidence>
<comment type="cofactor">
    <cofactor evidence="1">
        <name>pyridoxal 5'-phosphate</name>
        <dbReference type="ChEBI" id="CHEBI:597326"/>
    </cofactor>
</comment>
<dbReference type="Gene3D" id="3.30.470.10">
    <property type="match status" value="1"/>
</dbReference>
<evidence type="ECO:0000256" key="15">
    <source>
        <dbReference type="PIRSR" id="PIRSR006468-1"/>
    </source>
</evidence>
<protein>
    <recommendedName>
        <fullName evidence="6">branched-chain-amino-acid transaminase</fullName>
        <ecNumber evidence="6">2.6.1.42</ecNumber>
    </recommendedName>
</protein>
<comment type="catalytic activity">
    <reaction evidence="14">
        <text>L-leucine + 2-oxoglutarate = 4-methyl-2-oxopentanoate + L-glutamate</text>
        <dbReference type="Rhea" id="RHEA:18321"/>
        <dbReference type="ChEBI" id="CHEBI:16810"/>
        <dbReference type="ChEBI" id="CHEBI:17865"/>
        <dbReference type="ChEBI" id="CHEBI:29985"/>
        <dbReference type="ChEBI" id="CHEBI:57427"/>
        <dbReference type="EC" id="2.6.1.42"/>
    </reaction>
</comment>
<accession>A0A212KIU9</accession>
<dbReference type="GO" id="GO:0009097">
    <property type="term" value="P:isoleucine biosynthetic process"/>
    <property type="evidence" value="ECO:0007669"/>
    <property type="project" value="UniProtKB-UniPathway"/>
</dbReference>
<gene>
    <name evidence="16" type="primary">ilvK</name>
    <name evidence="16" type="ORF">KL86CLO1_13339</name>
</gene>